<reference evidence="4" key="1">
    <citation type="submission" date="2021-02" db="EMBL/GenBank/DDBJ databases">
        <authorList>
            <person name="Bekaert M."/>
        </authorList>
    </citation>
    <scope>NUCLEOTIDE SEQUENCE</scope>
    <source>
        <strain evidence="4">IoA-00</strain>
    </source>
</reference>
<dbReference type="InterPro" id="IPR046341">
    <property type="entry name" value="SET_dom_sf"/>
</dbReference>
<keyword evidence="2" id="KW-0808">Transferase</keyword>
<dbReference type="PANTHER" id="PTHR46165">
    <property type="entry name" value="SET AND MYND DOMAIN-CONTAINING PROTEIN 4"/>
    <property type="match status" value="1"/>
</dbReference>
<dbReference type="InterPro" id="IPR052097">
    <property type="entry name" value="SET-MYND_domain_protein"/>
</dbReference>
<dbReference type="Gene3D" id="2.170.270.10">
    <property type="entry name" value="SET domain"/>
    <property type="match status" value="1"/>
</dbReference>
<evidence type="ECO:0000313" key="5">
    <source>
        <dbReference type="Proteomes" id="UP000675881"/>
    </source>
</evidence>
<dbReference type="Gene3D" id="1.10.220.160">
    <property type="match status" value="1"/>
</dbReference>
<proteinExistence type="predicted"/>
<keyword evidence="5" id="KW-1185">Reference proteome</keyword>
<dbReference type="Gene3D" id="6.10.140.2220">
    <property type="match status" value="1"/>
</dbReference>
<accession>A0A7R8D251</accession>
<dbReference type="GO" id="GO:0008170">
    <property type="term" value="F:N-methyltransferase activity"/>
    <property type="evidence" value="ECO:0007669"/>
    <property type="project" value="UniProtKB-ARBA"/>
</dbReference>
<dbReference type="SUPFAM" id="SSF82199">
    <property type="entry name" value="SET domain"/>
    <property type="match status" value="1"/>
</dbReference>
<dbReference type="GO" id="GO:0008757">
    <property type="term" value="F:S-adenosylmethionine-dependent methyltransferase activity"/>
    <property type="evidence" value="ECO:0007669"/>
    <property type="project" value="UniProtKB-ARBA"/>
</dbReference>
<protein>
    <submittedName>
        <fullName evidence="4">(salmon louse) hypothetical protein</fullName>
    </submittedName>
</protein>
<dbReference type="Proteomes" id="UP000675881">
    <property type="component" value="Chromosome 7"/>
</dbReference>
<dbReference type="Gene3D" id="1.25.40.10">
    <property type="entry name" value="Tetratricopeptide repeat domain"/>
    <property type="match status" value="1"/>
</dbReference>
<keyword evidence="1" id="KW-0489">Methyltransferase</keyword>
<dbReference type="EMBL" id="HG994586">
    <property type="protein sequence ID" value="CAF3002206.1"/>
    <property type="molecule type" value="Genomic_DNA"/>
</dbReference>
<dbReference type="SMART" id="SM00028">
    <property type="entry name" value="TPR"/>
    <property type="match status" value="3"/>
</dbReference>
<dbReference type="InterPro" id="IPR011990">
    <property type="entry name" value="TPR-like_helical_dom_sf"/>
</dbReference>
<evidence type="ECO:0000256" key="3">
    <source>
        <dbReference type="ARBA" id="ARBA00022691"/>
    </source>
</evidence>
<evidence type="ECO:0000256" key="2">
    <source>
        <dbReference type="ARBA" id="ARBA00022679"/>
    </source>
</evidence>
<dbReference type="Pfam" id="PF00856">
    <property type="entry name" value="SET"/>
    <property type="match status" value="1"/>
</dbReference>
<dbReference type="PROSITE" id="PS50005">
    <property type="entry name" value="TPR"/>
    <property type="match status" value="1"/>
</dbReference>
<name>A0A7R8D251_LEPSM</name>
<evidence type="ECO:0000256" key="1">
    <source>
        <dbReference type="ARBA" id="ARBA00022603"/>
    </source>
</evidence>
<dbReference type="GO" id="GO:0008276">
    <property type="term" value="F:protein methyltransferase activity"/>
    <property type="evidence" value="ECO:0007669"/>
    <property type="project" value="UniProtKB-ARBA"/>
</dbReference>
<dbReference type="AlphaFoldDB" id="A0A7R8D251"/>
<dbReference type="GO" id="GO:0005737">
    <property type="term" value="C:cytoplasm"/>
    <property type="evidence" value="ECO:0007669"/>
    <property type="project" value="TreeGrafter"/>
</dbReference>
<sequence length="596" mass="68409">MEEEAVVKNMIDSYGEKLGKHYEFKFPSPSINELSTILYTILSDEEIQFPNPSTLWKKMKKSDKLSKELRELGNDFLKKQEFQKALVHYSKALIYSERKESKTYALALANRSVVLTKLNKYSEAIEDAEKCLKSKEYPEEYKLYLRQAKSFEALGQLNKALEKYLNPKVEIKHEENKGRYAVAKSLIDVGEQIVVDEAATRVLQPWYALDHCFSCLSHTLNPIPCEYCVSVVFCSDKCIQESQSIHSNFDCQLGILDSYASGNYNGAGHANQLYMAFKLLSVKETCKYFVERAELFSNNKESIPMPTNNTFEPYLYLYNMVGHVSNFWQTVAAVLFIIKLLEIQGFFDKFNEETKNLLLKSFTDERSNVKVFIGCLIYRFYSGIISNNHSISEVSSIEMSIKLKSNGLAVFPLAASIFNHSCDPNTAPVYTGPYQITIATRPILPGESICHVYQGHFADTPKSERQIKLKNMFNFECLCEACINDYPVSQGLKSSYSEVNEDNLIMKLSRSELQELDKKHCELSDKIQNELLNHNNVQKALDIYMDRIRIASRILKRPHMIFVCGRAAMSDCLYYLYSNKSKFINDCEHIKGVYKV</sequence>
<evidence type="ECO:0000313" key="4">
    <source>
        <dbReference type="EMBL" id="CAF3002206.1"/>
    </source>
</evidence>
<dbReference type="GO" id="GO:0042826">
    <property type="term" value="F:histone deacetylase binding"/>
    <property type="evidence" value="ECO:0007669"/>
    <property type="project" value="TreeGrafter"/>
</dbReference>
<keyword evidence="3" id="KW-0949">S-adenosyl-L-methionine</keyword>
<dbReference type="GO" id="GO:0032259">
    <property type="term" value="P:methylation"/>
    <property type="evidence" value="ECO:0007669"/>
    <property type="project" value="UniProtKB-KW"/>
</dbReference>
<dbReference type="PANTHER" id="PTHR46165:SF2">
    <property type="entry name" value="SET AND MYND DOMAIN-CONTAINING PROTEIN 4"/>
    <property type="match status" value="1"/>
</dbReference>
<dbReference type="InterPro" id="IPR001214">
    <property type="entry name" value="SET_dom"/>
</dbReference>
<organism evidence="4 5">
    <name type="scientific">Lepeophtheirus salmonis</name>
    <name type="common">Salmon louse</name>
    <name type="synonym">Caligus salmonis</name>
    <dbReference type="NCBI Taxonomy" id="72036"/>
    <lineage>
        <taxon>Eukaryota</taxon>
        <taxon>Metazoa</taxon>
        <taxon>Ecdysozoa</taxon>
        <taxon>Arthropoda</taxon>
        <taxon>Crustacea</taxon>
        <taxon>Multicrustacea</taxon>
        <taxon>Hexanauplia</taxon>
        <taxon>Copepoda</taxon>
        <taxon>Siphonostomatoida</taxon>
        <taxon>Caligidae</taxon>
        <taxon>Lepeophtheirus</taxon>
    </lineage>
</organism>
<dbReference type="OrthoDB" id="1028014at2759"/>
<dbReference type="GO" id="GO:0005634">
    <property type="term" value="C:nucleus"/>
    <property type="evidence" value="ECO:0007669"/>
    <property type="project" value="TreeGrafter"/>
</dbReference>
<dbReference type="InterPro" id="IPR019734">
    <property type="entry name" value="TPR_rpt"/>
</dbReference>
<dbReference type="PROSITE" id="PS50280">
    <property type="entry name" value="SET"/>
    <property type="match status" value="1"/>
</dbReference>
<gene>
    <name evidence="4" type="ORF">LSAA_12920</name>
</gene>
<dbReference type="SUPFAM" id="SSF48452">
    <property type="entry name" value="TPR-like"/>
    <property type="match status" value="1"/>
</dbReference>